<proteinExistence type="predicted"/>
<name>A0A8S5S5L0_9CAUD</name>
<dbReference type="EMBL" id="BK032535">
    <property type="protein sequence ID" value="DAF46325.1"/>
    <property type="molecule type" value="Genomic_DNA"/>
</dbReference>
<protein>
    <submittedName>
        <fullName evidence="1">Baseplate protein</fullName>
    </submittedName>
</protein>
<sequence length="256" mass="29213">MENPTLSLEIDFKILATGESVKLSPISSQIEKAALEAQAIQEDEDIAFTHICKLYGVPENLPEDLKLACLLKVREISNGGDCHLKYKCPKCNRVTESVIMLEDMLDFSLFDKIERFRDAKLKDLGDLKSLELEEIKMSEVFDYFEQRPDLKNMEDVKDLTLSLKARFPKFKHTLTSRCILCNFENLVNVDRQFVIKSLSTHSIAAMYQVYHKLVINGFTKLDVDSMLPFEREIQSGLIDQAVQNLKQARGEANASN</sequence>
<organism evidence="1">
    <name type="scientific">Myoviridae sp. ctqEN1</name>
    <dbReference type="NCBI Taxonomy" id="2827709"/>
    <lineage>
        <taxon>Viruses</taxon>
        <taxon>Duplodnaviria</taxon>
        <taxon>Heunggongvirae</taxon>
        <taxon>Uroviricota</taxon>
        <taxon>Caudoviricetes</taxon>
    </lineage>
</organism>
<reference evidence="1" key="1">
    <citation type="journal article" date="2021" name="Proc. Natl. Acad. Sci. U.S.A.">
        <title>A Catalog of Tens of Thousands of Viruses from Human Metagenomes Reveals Hidden Associations with Chronic Diseases.</title>
        <authorList>
            <person name="Tisza M.J."/>
            <person name="Buck C.B."/>
        </authorList>
    </citation>
    <scope>NUCLEOTIDE SEQUENCE</scope>
    <source>
        <strain evidence="1">CtqEN1</strain>
    </source>
</reference>
<accession>A0A8S5S5L0</accession>
<evidence type="ECO:0000313" key="1">
    <source>
        <dbReference type="EMBL" id="DAF46325.1"/>
    </source>
</evidence>